<dbReference type="InterPro" id="IPR026444">
    <property type="entry name" value="Secre_tail"/>
</dbReference>
<evidence type="ECO:0000259" key="2">
    <source>
        <dbReference type="Pfam" id="PF18962"/>
    </source>
</evidence>
<feature type="domain" description="Right handed beta helix" evidence="1">
    <location>
        <begin position="217"/>
        <end position="377"/>
    </location>
</feature>
<dbReference type="InterPro" id="IPR012334">
    <property type="entry name" value="Pectin_lyas_fold"/>
</dbReference>
<dbReference type="SMART" id="SM00710">
    <property type="entry name" value="PbH1"/>
    <property type="match status" value="7"/>
</dbReference>
<proteinExistence type="predicted"/>
<dbReference type="Pfam" id="PF13229">
    <property type="entry name" value="Beta_helix"/>
    <property type="match status" value="1"/>
</dbReference>
<name>A0A8J3CZP6_9BACT</name>
<evidence type="ECO:0008006" key="5">
    <source>
        <dbReference type="Google" id="ProtNLM"/>
    </source>
</evidence>
<dbReference type="SUPFAM" id="SSF51126">
    <property type="entry name" value="Pectin lyase-like"/>
    <property type="match status" value="1"/>
</dbReference>
<evidence type="ECO:0000313" key="3">
    <source>
        <dbReference type="EMBL" id="GHB49768.1"/>
    </source>
</evidence>
<dbReference type="EMBL" id="BMYF01000024">
    <property type="protein sequence ID" value="GHB49768.1"/>
    <property type="molecule type" value="Genomic_DNA"/>
</dbReference>
<reference evidence="3" key="1">
    <citation type="journal article" date="2014" name="Int. J. Syst. Evol. Microbiol.">
        <title>Complete genome sequence of Corynebacterium casei LMG S-19264T (=DSM 44701T), isolated from a smear-ripened cheese.</title>
        <authorList>
            <consortium name="US DOE Joint Genome Institute (JGI-PGF)"/>
            <person name="Walter F."/>
            <person name="Albersmeier A."/>
            <person name="Kalinowski J."/>
            <person name="Ruckert C."/>
        </authorList>
    </citation>
    <scope>NUCLEOTIDE SEQUENCE</scope>
    <source>
        <strain evidence="3">KCTC 23224</strain>
    </source>
</reference>
<evidence type="ECO:0000259" key="1">
    <source>
        <dbReference type="Pfam" id="PF13229"/>
    </source>
</evidence>
<keyword evidence="4" id="KW-1185">Reference proteome</keyword>
<dbReference type="InterPro" id="IPR039448">
    <property type="entry name" value="Beta_helix"/>
</dbReference>
<dbReference type="Proteomes" id="UP000642809">
    <property type="component" value="Unassembled WGS sequence"/>
</dbReference>
<reference evidence="3" key="2">
    <citation type="submission" date="2020-09" db="EMBL/GenBank/DDBJ databases">
        <authorList>
            <person name="Sun Q."/>
            <person name="Kim S."/>
        </authorList>
    </citation>
    <scope>NUCLEOTIDE SEQUENCE</scope>
    <source>
        <strain evidence="3">KCTC 23224</strain>
    </source>
</reference>
<dbReference type="Gene3D" id="2.160.20.10">
    <property type="entry name" value="Single-stranded right-handed beta-helix, Pectin lyase-like"/>
    <property type="match status" value="1"/>
</dbReference>
<organism evidence="3 4">
    <name type="scientific">Mongoliitalea lutea</name>
    <dbReference type="NCBI Taxonomy" id="849756"/>
    <lineage>
        <taxon>Bacteria</taxon>
        <taxon>Pseudomonadati</taxon>
        <taxon>Bacteroidota</taxon>
        <taxon>Cytophagia</taxon>
        <taxon>Cytophagales</taxon>
        <taxon>Cyclobacteriaceae</taxon>
        <taxon>Mongoliitalea</taxon>
    </lineage>
</organism>
<dbReference type="NCBIfam" id="TIGR04183">
    <property type="entry name" value="Por_Secre_tail"/>
    <property type="match status" value="1"/>
</dbReference>
<gene>
    <name evidence="3" type="ORF">GCM10008106_33210</name>
</gene>
<protein>
    <recommendedName>
        <fullName evidence="5">Por secretion system C-terminal sorting domain-containing protein</fullName>
    </recommendedName>
</protein>
<sequence>MGQIAKLYLVYLIFFQLLVNNHAFSKTIVISPTEDQTVIIENNQASPINPGDTVYLTSGRYKQLLIRNINGSKESPIVITNKGGVVKISDGPNYGVSMRNSSYIIFEGSPSLEKPIQIFNITNGNGISVEDRSSDITIRNIEINNVSKSGIMAKSDPTCNLNSPDRNNFKLENLIITNCLIFNTGDEGIYVGSAFYSGQRLNCNGQPITKLPHIIENVEISYNTIHSTGKDALQVSSTPVNCKVHNNRIYNDSVNEILNQMTGILIGGGCKCEIYNNLLADGKGSGIEILGKPGSLIFNNIIHNAGITFLPNLPPNNFPKHGIYVNNVLNEPDFHIHIFNNTIINTKTNGITLDSKLNTPSAIKNNIIINPGAFPLTRNRSFIFSNFDQKSVTLLSNLLTLSENDLFDNLSEFMFYPAINSPQINSGTNIDFFSFDFDFYNKLRPKNGKIDIGAVEFQEDVIISRENLHIKIFPNPTSDFTSIEIEQSEENPIEIEIINSLGQSIRGPFYFKDSFVNYTINIQDLRGGIYIILVKSQHGKTSKVLIKK</sequence>
<dbReference type="InterPro" id="IPR006626">
    <property type="entry name" value="PbH1"/>
</dbReference>
<comment type="caution">
    <text evidence="3">The sequence shown here is derived from an EMBL/GenBank/DDBJ whole genome shotgun (WGS) entry which is preliminary data.</text>
</comment>
<dbReference type="RefSeq" id="WP_189585372.1">
    <property type="nucleotide sequence ID" value="NZ_BMYF01000024.1"/>
</dbReference>
<feature type="domain" description="Secretion system C-terminal sorting" evidence="2">
    <location>
        <begin position="472"/>
        <end position="546"/>
    </location>
</feature>
<accession>A0A8J3CZP6</accession>
<dbReference type="AlphaFoldDB" id="A0A8J3CZP6"/>
<dbReference type="Pfam" id="PF18962">
    <property type="entry name" value="Por_Secre_tail"/>
    <property type="match status" value="1"/>
</dbReference>
<evidence type="ECO:0000313" key="4">
    <source>
        <dbReference type="Proteomes" id="UP000642809"/>
    </source>
</evidence>
<dbReference type="InterPro" id="IPR011050">
    <property type="entry name" value="Pectin_lyase_fold/virulence"/>
</dbReference>